<feature type="region of interest" description="Disordered" evidence="1">
    <location>
        <begin position="220"/>
        <end position="274"/>
    </location>
</feature>
<dbReference type="RefSeq" id="XP_009553278.1">
    <property type="nucleotide sequence ID" value="XM_009554983.1"/>
</dbReference>
<feature type="region of interest" description="Disordered" evidence="1">
    <location>
        <begin position="1"/>
        <end position="95"/>
    </location>
</feature>
<name>W4JPL2_HETIT</name>
<feature type="compositionally biased region" description="Basic residues" evidence="1">
    <location>
        <begin position="166"/>
        <end position="176"/>
    </location>
</feature>
<feature type="compositionally biased region" description="Pro residues" evidence="1">
    <location>
        <begin position="30"/>
        <end position="72"/>
    </location>
</feature>
<feature type="region of interest" description="Disordered" evidence="1">
    <location>
        <begin position="109"/>
        <end position="138"/>
    </location>
</feature>
<dbReference type="HOGENOM" id="CLU_1015851_0_0_1"/>
<dbReference type="InParanoid" id="W4JPL2"/>
<dbReference type="EMBL" id="KI925467">
    <property type="protein sequence ID" value="ETW74801.1"/>
    <property type="molecule type" value="Genomic_DNA"/>
</dbReference>
<feature type="region of interest" description="Disordered" evidence="1">
    <location>
        <begin position="151"/>
        <end position="193"/>
    </location>
</feature>
<evidence type="ECO:0000256" key="1">
    <source>
        <dbReference type="SAM" id="MobiDB-lite"/>
    </source>
</evidence>
<accession>W4JPL2</accession>
<dbReference type="KEGG" id="hir:HETIRDRAFT_456334"/>
<evidence type="ECO:0000313" key="2">
    <source>
        <dbReference type="EMBL" id="ETW74801.1"/>
    </source>
</evidence>
<evidence type="ECO:0000313" key="3">
    <source>
        <dbReference type="Proteomes" id="UP000030671"/>
    </source>
</evidence>
<gene>
    <name evidence="2" type="ORF">HETIRDRAFT_456334</name>
</gene>
<feature type="compositionally biased region" description="Low complexity" evidence="1">
    <location>
        <begin position="73"/>
        <end position="83"/>
    </location>
</feature>
<feature type="compositionally biased region" description="Polar residues" evidence="1">
    <location>
        <begin position="114"/>
        <end position="129"/>
    </location>
</feature>
<keyword evidence="3" id="KW-1185">Reference proteome</keyword>
<protein>
    <submittedName>
        <fullName evidence="2">Uncharacterized protein</fullName>
    </submittedName>
</protein>
<proteinExistence type="predicted"/>
<dbReference type="AlphaFoldDB" id="W4JPL2"/>
<feature type="compositionally biased region" description="Pro residues" evidence="1">
    <location>
        <begin position="154"/>
        <end position="165"/>
    </location>
</feature>
<reference evidence="2 3" key="1">
    <citation type="journal article" date="2012" name="New Phytol.">
        <title>Insight into trade-off between wood decay and parasitism from the genome of a fungal forest pathogen.</title>
        <authorList>
            <person name="Olson A."/>
            <person name="Aerts A."/>
            <person name="Asiegbu F."/>
            <person name="Belbahri L."/>
            <person name="Bouzid O."/>
            <person name="Broberg A."/>
            <person name="Canback B."/>
            <person name="Coutinho P.M."/>
            <person name="Cullen D."/>
            <person name="Dalman K."/>
            <person name="Deflorio G."/>
            <person name="van Diepen L.T."/>
            <person name="Dunand C."/>
            <person name="Duplessis S."/>
            <person name="Durling M."/>
            <person name="Gonthier P."/>
            <person name="Grimwood J."/>
            <person name="Fossdal C.G."/>
            <person name="Hansson D."/>
            <person name="Henrissat B."/>
            <person name="Hietala A."/>
            <person name="Himmelstrand K."/>
            <person name="Hoffmeister D."/>
            <person name="Hogberg N."/>
            <person name="James T.Y."/>
            <person name="Karlsson M."/>
            <person name="Kohler A."/>
            <person name="Kues U."/>
            <person name="Lee Y.H."/>
            <person name="Lin Y.C."/>
            <person name="Lind M."/>
            <person name="Lindquist E."/>
            <person name="Lombard V."/>
            <person name="Lucas S."/>
            <person name="Lunden K."/>
            <person name="Morin E."/>
            <person name="Murat C."/>
            <person name="Park J."/>
            <person name="Raffaello T."/>
            <person name="Rouze P."/>
            <person name="Salamov A."/>
            <person name="Schmutz J."/>
            <person name="Solheim H."/>
            <person name="Stahlberg J."/>
            <person name="Velez H."/>
            <person name="de Vries R.P."/>
            <person name="Wiebenga A."/>
            <person name="Woodward S."/>
            <person name="Yakovlev I."/>
            <person name="Garbelotto M."/>
            <person name="Martin F."/>
            <person name="Grigoriev I.V."/>
            <person name="Stenlid J."/>
        </authorList>
    </citation>
    <scope>NUCLEOTIDE SEQUENCE [LARGE SCALE GENOMIC DNA]</scope>
    <source>
        <strain evidence="2 3">TC 32-1</strain>
    </source>
</reference>
<dbReference type="GeneID" id="20676733"/>
<dbReference type="Proteomes" id="UP000030671">
    <property type="component" value="Unassembled WGS sequence"/>
</dbReference>
<sequence>MGLEGGKEGGSTRPLRSWPLSHNPEHLSPVPSPSLPLAPLPSPPLRRPSLSPPAPPPPPPSKNPARPPPAAAPPTQATPLRPRSQYAPHLPPPAVPASYLIHALAHTPHALPASSTSPPKRRPSASQAQPRFGPIAPVRTPHPFAFAFAFAPPIHNPRPSPPAQRPPRKKAARPYNHRVTPISGPDPSATRPGPSHRLNFHFRFFDSFERGTRAAVRHGAARRGATCATRPAQQVPVREPSYPPGRPMAPYRHRLAPSPSHKPHPTTIPTSIRQ</sequence>
<organism evidence="2 3">
    <name type="scientific">Heterobasidion irregulare (strain TC 32-1)</name>
    <dbReference type="NCBI Taxonomy" id="747525"/>
    <lineage>
        <taxon>Eukaryota</taxon>
        <taxon>Fungi</taxon>
        <taxon>Dikarya</taxon>
        <taxon>Basidiomycota</taxon>
        <taxon>Agaricomycotina</taxon>
        <taxon>Agaricomycetes</taxon>
        <taxon>Russulales</taxon>
        <taxon>Bondarzewiaceae</taxon>
        <taxon>Heterobasidion</taxon>
        <taxon>Heterobasidion annosum species complex</taxon>
    </lineage>
</organism>